<gene>
    <name evidence="10" type="ORF">M514_04765</name>
</gene>
<evidence type="ECO:0000256" key="3">
    <source>
        <dbReference type="ARBA" id="ARBA00023015"/>
    </source>
</evidence>
<feature type="region of interest" description="Disordered" evidence="7">
    <location>
        <begin position="280"/>
        <end position="316"/>
    </location>
</feature>
<dbReference type="EMBL" id="KL367647">
    <property type="protein sequence ID" value="KFD60798.1"/>
    <property type="molecule type" value="Genomic_DNA"/>
</dbReference>
<accession>A0A085MUA2</accession>
<dbReference type="GO" id="GO:0006281">
    <property type="term" value="P:DNA repair"/>
    <property type="evidence" value="ECO:0007669"/>
    <property type="project" value="InterPro"/>
</dbReference>
<keyword evidence="4" id="KW-0804">Transcription</keyword>
<feature type="compositionally biased region" description="Polar residues" evidence="7">
    <location>
        <begin position="21"/>
        <end position="32"/>
    </location>
</feature>
<dbReference type="AlphaFoldDB" id="A0A085MUA2"/>
<dbReference type="InterPro" id="IPR027109">
    <property type="entry name" value="Swc4/Dmap1"/>
</dbReference>
<dbReference type="GO" id="GO:0035267">
    <property type="term" value="C:NuA4 histone acetyltransferase complex"/>
    <property type="evidence" value="ECO:0007669"/>
    <property type="project" value="InterPro"/>
</dbReference>
<dbReference type="PANTHER" id="PTHR12855">
    <property type="entry name" value="DNA METHYLTRANSFERASE 1-ASSOCIATED PROTEIN 1 FAMILY MEMBER"/>
    <property type="match status" value="1"/>
</dbReference>
<feature type="region of interest" description="Disordered" evidence="7">
    <location>
        <begin position="1"/>
        <end position="57"/>
    </location>
</feature>
<proteinExistence type="predicted"/>
<dbReference type="InterPro" id="IPR008468">
    <property type="entry name" value="DMAP1"/>
</dbReference>
<protein>
    <recommendedName>
        <fullName evidence="6">DNA methyltransferase 1-associated protein 1</fullName>
    </recommendedName>
</protein>
<evidence type="ECO:0000256" key="6">
    <source>
        <dbReference type="ARBA" id="ARBA00067416"/>
    </source>
</evidence>
<feature type="domain" description="DNA methyltransferase 1-associated 1" evidence="8">
    <location>
        <begin position="253"/>
        <end position="416"/>
    </location>
</feature>
<evidence type="ECO:0000256" key="2">
    <source>
        <dbReference type="ARBA" id="ARBA00022853"/>
    </source>
</evidence>
<evidence type="ECO:0000313" key="10">
    <source>
        <dbReference type="EMBL" id="KFD60798.1"/>
    </source>
</evidence>
<comment type="subcellular location">
    <subcellularLocation>
        <location evidence="1">Nucleus</location>
    </subcellularLocation>
</comment>
<feature type="compositionally biased region" description="Low complexity" evidence="7">
    <location>
        <begin position="34"/>
        <end position="45"/>
    </location>
</feature>
<dbReference type="Pfam" id="PF05499">
    <property type="entry name" value="DMAP1"/>
    <property type="match status" value="1"/>
</dbReference>
<dbReference type="GO" id="GO:0006338">
    <property type="term" value="P:chromatin remodeling"/>
    <property type="evidence" value="ECO:0007669"/>
    <property type="project" value="InterPro"/>
</dbReference>
<keyword evidence="5" id="KW-0539">Nucleus</keyword>
<evidence type="ECO:0000256" key="5">
    <source>
        <dbReference type="ARBA" id="ARBA00023242"/>
    </source>
</evidence>
<evidence type="ECO:0000259" key="8">
    <source>
        <dbReference type="Pfam" id="PF05499"/>
    </source>
</evidence>
<dbReference type="Gene3D" id="1.10.10.60">
    <property type="entry name" value="Homeodomain-like"/>
    <property type="match status" value="1"/>
</dbReference>
<dbReference type="InterPro" id="IPR032563">
    <property type="entry name" value="DAMP1_SANT-like"/>
</dbReference>
<dbReference type="Pfam" id="PF16282">
    <property type="entry name" value="SANT_DAMP1_like"/>
    <property type="match status" value="1"/>
</dbReference>
<reference evidence="10" key="1">
    <citation type="journal article" date="2014" name="Nat. Genet.">
        <title>Genome and transcriptome of the porcine whipworm Trichuris suis.</title>
        <authorList>
            <person name="Jex A.R."/>
            <person name="Nejsum P."/>
            <person name="Schwarz E.M."/>
            <person name="Hu L."/>
            <person name="Young N.D."/>
            <person name="Hall R.S."/>
            <person name="Korhonen P.K."/>
            <person name="Liao S."/>
            <person name="Thamsborg S."/>
            <person name="Xia J."/>
            <person name="Xu P."/>
            <person name="Wang S."/>
            <person name="Scheerlinck J.P."/>
            <person name="Hofmann A."/>
            <person name="Sternberg P.W."/>
            <person name="Wang J."/>
            <person name="Gasser R.B."/>
        </authorList>
    </citation>
    <scope>NUCLEOTIDE SEQUENCE [LARGE SCALE GENOMIC DNA]</scope>
    <source>
        <strain evidence="10">DCEP-RM93F</strain>
    </source>
</reference>
<dbReference type="GO" id="GO:0003714">
    <property type="term" value="F:transcription corepressor activity"/>
    <property type="evidence" value="ECO:0007669"/>
    <property type="project" value="TreeGrafter"/>
</dbReference>
<name>A0A085MUA2_9BILA</name>
<dbReference type="FunFam" id="1.10.10.60:FF:000087">
    <property type="entry name" value="DNA methyltransferase 1-associated protein 1"/>
    <property type="match status" value="1"/>
</dbReference>
<keyword evidence="2" id="KW-0156">Chromatin regulator</keyword>
<keyword evidence="3" id="KW-0805">Transcription regulation</keyword>
<dbReference type="PANTHER" id="PTHR12855:SF10">
    <property type="entry name" value="DNA METHYLTRANSFERASE 1-ASSOCIATED PROTEIN 1"/>
    <property type="match status" value="1"/>
</dbReference>
<dbReference type="Proteomes" id="UP000030758">
    <property type="component" value="Unassembled WGS sequence"/>
</dbReference>
<organism evidence="10">
    <name type="scientific">Trichuris suis</name>
    <name type="common">pig whipworm</name>
    <dbReference type="NCBI Taxonomy" id="68888"/>
    <lineage>
        <taxon>Eukaryota</taxon>
        <taxon>Metazoa</taxon>
        <taxon>Ecdysozoa</taxon>
        <taxon>Nematoda</taxon>
        <taxon>Enoplea</taxon>
        <taxon>Dorylaimia</taxon>
        <taxon>Trichinellida</taxon>
        <taxon>Trichuridae</taxon>
        <taxon>Trichuris</taxon>
    </lineage>
</organism>
<evidence type="ECO:0000256" key="4">
    <source>
        <dbReference type="ARBA" id="ARBA00023163"/>
    </source>
</evidence>
<sequence length="491" mass="56809">MQSSSRKSGSDFHEMLGIDRQATTGTPSSELNGSVESDTRSTSSSVHRKAFQEKKRLQRHKLSRELKSLRFESSADAETTVLLPSHIKRDSGRKFNFGSGTVRPWVMAPIHNPARKDNLVLEHWVRKEDANTEYIFARLNTVTPVPRYSADEYDKYLASNGWTKESTDNLMDLAQRYDLRWIIVEDRWPDDELGAKSLDDLRERYYDVHNRLQKARTEKSRQPNLVFFDNDNERRRREQLNNLWMRTVEQAKEEQELIEGLNVIEAHKLERQKKVQDLEKLISHEKRPRKTPDAIAQLSSRKRPSDQRLGVSTRRDDFEKIESASTKLRMADQTKSGVSLRSQRTRLLPLLGSNKVKAIELALDYLQLEHMPIALNEQVSEQFTELRADILRLYEYKSILRACEYEFEAVKCQRELEASSALIVAFCNVSPSVFKNDPLVDAPTFSTSSDPQYRVATAMTVPSTQETVNAEERALRHVNPPPVEDENWIQF</sequence>
<feature type="domain" description="DAMP1 SANT/Myb-like" evidence="9">
    <location>
        <begin position="134"/>
        <end position="212"/>
    </location>
</feature>
<dbReference type="GO" id="GO:0000812">
    <property type="term" value="C:Swr1 complex"/>
    <property type="evidence" value="ECO:0007669"/>
    <property type="project" value="TreeGrafter"/>
</dbReference>
<evidence type="ECO:0000256" key="7">
    <source>
        <dbReference type="SAM" id="MobiDB-lite"/>
    </source>
</evidence>
<evidence type="ECO:0000256" key="1">
    <source>
        <dbReference type="ARBA" id="ARBA00004123"/>
    </source>
</evidence>
<evidence type="ECO:0000259" key="9">
    <source>
        <dbReference type="Pfam" id="PF16282"/>
    </source>
</evidence>
<feature type="compositionally biased region" description="Basic and acidic residues" evidence="7">
    <location>
        <begin position="8"/>
        <end position="17"/>
    </location>
</feature>
<dbReference type="GO" id="GO:0000122">
    <property type="term" value="P:negative regulation of transcription by RNA polymerase II"/>
    <property type="evidence" value="ECO:0007669"/>
    <property type="project" value="TreeGrafter"/>
</dbReference>